<dbReference type="Gramene" id="mRNA:HanXRQr2_Chr13g0595231">
    <property type="protein sequence ID" value="mRNA:HanXRQr2_Chr13g0595231"/>
    <property type="gene ID" value="HanXRQr2_Chr13g0595231"/>
</dbReference>
<reference evidence="1" key="2">
    <citation type="submission" date="2020-06" db="EMBL/GenBank/DDBJ databases">
        <title>Helianthus annuus Genome sequencing and assembly Release 2.</title>
        <authorList>
            <person name="Gouzy J."/>
            <person name="Langlade N."/>
            <person name="Munos S."/>
        </authorList>
    </citation>
    <scope>NUCLEOTIDE SEQUENCE</scope>
    <source>
        <tissue evidence="1">Leaves</tissue>
    </source>
</reference>
<dbReference type="AlphaFoldDB" id="A0A9K3EIT3"/>
<protein>
    <submittedName>
        <fullName evidence="1">HSP20-like chaperone, increased DNA methylation 2/3</fullName>
    </submittedName>
</protein>
<dbReference type="SUPFAM" id="SSF49764">
    <property type="entry name" value="HSP20-like chaperones"/>
    <property type="match status" value="1"/>
</dbReference>
<organism evidence="1 2">
    <name type="scientific">Helianthus annuus</name>
    <name type="common">Common sunflower</name>
    <dbReference type="NCBI Taxonomy" id="4232"/>
    <lineage>
        <taxon>Eukaryota</taxon>
        <taxon>Viridiplantae</taxon>
        <taxon>Streptophyta</taxon>
        <taxon>Embryophyta</taxon>
        <taxon>Tracheophyta</taxon>
        <taxon>Spermatophyta</taxon>
        <taxon>Magnoliopsida</taxon>
        <taxon>eudicotyledons</taxon>
        <taxon>Gunneridae</taxon>
        <taxon>Pentapetalae</taxon>
        <taxon>asterids</taxon>
        <taxon>campanulids</taxon>
        <taxon>Asterales</taxon>
        <taxon>Asteraceae</taxon>
        <taxon>Asteroideae</taxon>
        <taxon>Heliantheae alliance</taxon>
        <taxon>Heliantheae</taxon>
        <taxon>Helianthus</taxon>
    </lineage>
</organism>
<gene>
    <name evidence="1" type="ORF">HanXRQr2_Chr13g0595231</name>
</gene>
<dbReference type="InterPro" id="IPR039321">
    <property type="entry name" value="IDM2/3-like"/>
</dbReference>
<proteinExistence type="predicted"/>
<dbReference type="GO" id="GO:0005634">
    <property type="term" value="C:nucleus"/>
    <property type="evidence" value="ECO:0000318"/>
    <property type="project" value="GO_Central"/>
</dbReference>
<sequence length="154" mass="17288">MMVYLPEQPTEKEKDALMAVTKHGVLVTGSAANELMAPIMGSYNPSESDDGFLFRFALPGVSDNEEFKCEIRTDGDILIQGMTNTGQKEVQAHNMTFDMYTQYLCPPGDFEVRFHLPANVDPSPWNVSWITVFSRVLLRRSQSKASIKTCLFSL</sequence>
<dbReference type="Gene3D" id="2.60.40.790">
    <property type="match status" value="1"/>
</dbReference>
<comment type="caution">
    <text evidence="1">The sequence shown here is derived from an EMBL/GenBank/DDBJ whole genome shotgun (WGS) entry which is preliminary data.</text>
</comment>
<dbReference type="CDD" id="cd06464">
    <property type="entry name" value="ACD_sHsps-like"/>
    <property type="match status" value="1"/>
</dbReference>
<dbReference type="EMBL" id="MNCJ02000328">
    <property type="protein sequence ID" value="KAF5774002.1"/>
    <property type="molecule type" value="Genomic_DNA"/>
</dbReference>
<evidence type="ECO:0000313" key="1">
    <source>
        <dbReference type="EMBL" id="KAF5774002.1"/>
    </source>
</evidence>
<reference evidence="1" key="1">
    <citation type="journal article" date="2017" name="Nature">
        <title>The sunflower genome provides insights into oil metabolism, flowering and Asterid evolution.</title>
        <authorList>
            <person name="Badouin H."/>
            <person name="Gouzy J."/>
            <person name="Grassa C.J."/>
            <person name="Murat F."/>
            <person name="Staton S.E."/>
            <person name="Cottret L."/>
            <person name="Lelandais-Briere C."/>
            <person name="Owens G.L."/>
            <person name="Carrere S."/>
            <person name="Mayjonade B."/>
            <person name="Legrand L."/>
            <person name="Gill N."/>
            <person name="Kane N.C."/>
            <person name="Bowers J.E."/>
            <person name="Hubner S."/>
            <person name="Bellec A."/>
            <person name="Berard A."/>
            <person name="Berges H."/>
            <person name="Blanchet N."/>
            <person name="Boniface M.C."/>
            <person name="Brunel D."/>
            <person name="Catrice O."/>
            <person name="Chaidir N."/>
            <person name="Claudel C."/>
            <person name="Donnadieu C."/>
            <person name="Faraut T."/>
            <person name="Fievet G."/>
            <person name="Helmstetter N."/>
            <person name="King M."/>
            <person name="Knapp S.J."/>
            <person name="Lai Z."/>
            <person name="Le Paslier M.C."/>
            <person name="Lippi Y."/>
            <person name="Lorenzon L."/>
            <person name="Mandel J.R."/>
            <person name="Marage G."/>
            <person name="Marchand G."/>
            <person name="Marquand E."/>
            <person name="Bret-Mestries E."/>
            <person name="Morien E."/>
            <person name="Nambeesan S."/>
            <person name="Nguyen T."/>
            <person name="Pegot-Espagnet P."/>
            <person name="Pouilly N."/>
            <person name="Raftis F."/>
            <person name="Sallet E."/>
            <person name="Schiex T."/>
            <person name="Thomas J."/>
            <person name="Vandecasteele C."/>
            <person name="Vares D."/>
            <person name="Vear F."/>
            <person name="Vautrin S."/>
            <person name="Crespi M."/>
            <person name="Mangin B."/>
            <person name="Burke J.M."/>
            <person name="Salse J."/>
            <person name="Munos S."/>
            <person name="Vincourt P."/>
            <person name="Rieseberg L.H."/>
            <person name="Langlade N.B."/>
        </authorList>
    </citation>
    <scope>NUCLEOTIDE SEQUENCE</scope>
    <source>
        <tissue evidence="1">Leaves</tissue>
    </source>
</reference>
<accession>A0A9K3EIT3</accession>
<dbReference type="InterPro" id="IPR008978">
    <property type="entry name" value="HSP20-like_chaperone"/>
</dbReference>
<keyword evidence="2" id="KW-1185">Reference proteome</keyword>
<dbReference type="Proteomes" id="UP000215914">
    <property type="component" value="Unassembled WGS sequence"/>
</dbReference>
<dbReference type="PANTHER" id="PTHR34661">
    <property type="entry name" value="INCREASED DNA METHYLATION 3"/>
    <property type="match status" value="1"/>
</dbReference>
<name>A0A9K3EIT3_HELAN</name>
<dbReference type="PANTHER" id="PTHR34661:SF8">
    <property type="entry name" value="ALPHA-CRYSTALLIN DOMAIN-CONTAINING PROTEIN 22.3"/>
    <property type="match status" value="1"/>
</dbReference>
<evidence type="ECO:0000313" key="2">
    <source>
        <dbReference type="Proteomes" id="UP000215914"/>
    </source>
</evidence>